<dbReference type="Proteomes" id="UP001160499">
    <property type="component" value="Unassembled WGS sequence"/>
</dbReference>
<feature type="compositionally biased region" description="Basic and acidic residues" evidence="1">
    <location>
        <begin position="167"/>
        <end position="178"/>
    </location>
</feature>
<proteinExistence type="predicted"/>
<organism evidence="2 3">
    <name type="scientific">Streptomyces pseudovenezuelae</name>
    <dbReference type="NCBI Taxonomy" id="67350"/>
    <lineage>
        <taxon>Bacteria</taxon>
        <taxon>Bacillati</taxon>
        <taxon>Actinomycetota</taxon>
        <taxon>Actinomycetes</taxon>
        <taxon>Kitasatosporales</taxon>
        <taxon>Streptomycetaceae</taxon>
        <taxon>Streptomyces</taxon>
        <taxon>Streptomyces aurantiacus group</taxon>
    </lineage>
</organism>
<sequence>MARWQRAKARTGARALARVHRKRPVFFLLRRLRADSARSARALHLVTADVTEPGRELLALRRILQPSNTDGPPVSLELLRENRQLPHFRTWRSAVAGRMGADTRPLTSLVPMRGAGLDLLALMGDVPSVDHAVDNLLHAPVSRLRREFEGLHFHPGHLPWVKRVSEGDRGARGRRDGPVRAGRARVRRHHGRPAQGLRPRHRRRPSRLISCASVRQPVQLVRQGFGDGTDAAV</sequence>
<evidence type="ECO:0000256" key="1">
    <source>
        <dbReference type="SAM" id="MobiDB-lite"/>
    </source>
</evidence>
<dbReference type="EMBL" id="JARXVH010000025">
    <property type="protein sequence ID" value="MDH6221722.1"/>
    <property type="molecule type" value="Genomic_DNA"/>
</dbReference>
<evidence type="ECO:0000313" key="3">
    <source>
        <dbReference type="Proteomes" id="UP001160499"/>
    </source>
</evidence>
<reference evidence="2 3" key="1">
    <citation type="submission" date="2023-04" db="EMBL/GenBank/DDBJ databases">
        <title>Forest soil microbial communities from Buena Vista Peninsula, Colon Province, Panama.</title>
        <authorList>
            <person name="Bouskill N."/>
        </authorList>
    </citation>
    <scope>NUCLEOTIDE SEQUENCE [LARGE SCALE GENOMIC DNA]</scope>
    <source>
        <strain evidence="2 3">GGS1</strain>
    </source>
</reference>
<feature type="compositionally biased region" description="Basic residues" evidence="1">
    <location>
        <begin position="182"/>
        <end position="204"/>
    </location>
</feature>
<name>A0ABT6LZH3_9ACTN</name>
<feature type="region of interest" description="Disordered" evidence="1">
    <location>
        <begin position="167"/>
        <end position="204"/>
    </location>
</feature>
<evidence type="ECO:0000313" key="2">
    <source>
        <dbReference type="EMBL" id="MDH6221722.1"/>
    </source>
</evidence>
<accession>A0ABT6LZH3</accession>
<gene>
    <name evidence="2" type="ORF">M2283_009069</name>
</gene>
<protein>
    <submittedName>
        <fullName evidence="2">Uncharacterized protein</fullName>
    </submittedName>
</protein>
<keyword evidence="3" id="KW-1185">Reference proteome</keyword>
<comment type="caution">
    <text evidence="2">The sequence shown here is derived from an EMBL/GenBank/DDBJ whole genome shotgun (WGS) entry which is preliminary data.</text>
</comment>